<organism evidence="3 4">
    <name type="scientific">Thalassotalea algicola</name>
    <dbReference type="NCBI Taxonomy" id="2716224"/>
    <lineage>
        <taxon>Bacteria</taxon>
        <taxon>Pseudomonadati</taxon>
        <taxon>Pseudomonadota</taxon>
        <taxon>Gammaproteobacteria</taxon>
        <taxon>Alteromonadales</taxon>
        <taxon>Colwelliaceae</taxon>
        <taxon>Thalassotalea</taxon>
    </lineage>
</organism>
<keyword evidence="1" id="KW-1133">Transmembrane helix</keyword>
<feature type="transmembrane region" description="Helical" evidence="1">
    <location>
        <begin position="557"/>
        <end position="577"/>
    </location>
</feature>
<keyword evidence="1" id="KW-0472">Membrane</keyword>
<keyword evidence="4" id="KW-1185">Reference proteome</keyword>
<comment type="caution">
    <text evidence="3">The sequence shown here is derived from an EMBL/GenBank/DDBJ whole genome shotgun (WGS) entry which is preliminary data.</text>
</comment>
<feature type="transmembrane region" description="Helical" evidence="1">
    <location>
        <begin position="88"/>
        <end position="104"/>
    </location>
</feature>
<evidence type="ECO:0000313" key="3">
    <source>
        <dbReference type="EMBL" id="NMP31564.1"/>
    </source>
</evidence>
<evidence type="ECO:0000256" key="1">
    <source>
        <dbReference type="SAM" id="Phobius"/>
    </source>
</evidence>
<dbReference type="PANTHER" id="PTHR42736">
    <property type="entry name" value="PROTEIN-GLUTAMINE GAMMA-GLUTAMYLTRANSFERASE"/>
    <property type="match status" value="1"/>
</dbReference>
<dbReference type="Pfam" id="PF11992">
    <property type="entry name" value="TgpA_N"/>
    <property type="match status" value="1"/>
</dbReference>
<dbReference type="Proteomes" id="UP000568664">
    <property type="component" value="Unassembled WGS sequence"/>
</dbReference>
<name>A0A7Y0Q629_9GAMM</name>
<feature type="transmembrane region" description="Helical" evidence="1">
    <location>
        <begin position="139"/>
        <end position="157"/>
    </location>
</feature>
<proteinExistence type="predicted"/>
<accession>A0A7Y0Q629</accession>
<keyword evidence="1" id="KW-0812">Transmembrane</keyword>
<dbReference type="Gene3D" id="3.10.620.30">
    <property type="match status" value="1"/>
</dbReference>
<dbReference type="Pfam" id="PF01841">
    <property type="entry name" value="Transglut_core"/>
    <property type="match status" value="1"/>
</dbReference>
<dbReference type="InterPro" id="IPR002931">
    <property type="entry name" value="Transglutaminase-like"/>
</dbReference>
<dbReference type="InterPro" id="IPR038765">
    <property type="entry name" value="Papain-like_cys_pep_sf"/>
</dbReference>
<reference evidence="3 4" key="1">
    <citation type="submission" date="2020-04" db="EMBL/GenBank/DDBJ databases">
        <title>Thalassotalea sp. M1531, isolated from the surface of marine red alga.</title>
        <authorList>
            <person name="Pang L."/>
            <person name="Lu D.-C."/>
        </authorList>
    </citation>
    <scope>NUCLEOTIDE SEQUENCE [LARGE SCALE GENOMIC DNA]</scope>
    <source>
        <strain evidence="3 4">M1531</strain>
    </source>
</reference>
<dbReference type="InterPro" id="IPR052901">
    <property type="entry name" value="Bact_TGase-like"/>
</dbReference>
<dbReference type="SMART" id="SM00460">
    <property type="entry name" value="TGc"/>
    <property type="match status" value="1"/>
</dbReference>
<feature type="transmembrane region" description="Helical" evidence="1">
    <location>
        <begin position="35"/>
        <end position="53"/>
    </location>
</feature>
<dbReference type="AlphaFoldDB" id="A0A7Y0Q629"/>
<sequence>MSETKPFLLNKSLHLHLLLVQLSTVALFANELTAWMLAIIALSFLWQFTQLAVPKRTRQHHSVSTPKLVTVLFALAGAGVIVVNSKSLGLLLAMVHLICFAYGIKSLEIKSRKDFYIIILIGLFLHACAFIFIQSIWYALVVLTVILLNLALLYRIFSVNVAHLKSYLSSLKLLAFSVPFAVALFVFFPRLSPFWQVPLANTAKTGLGSDVQPGDIAKLALSDALAFRVEFAGKAPSKSQMYWRAMTMSYYDGKKWSRNNGNRLPFYLMQKPNINYLSGDTYQYQVMAEASNRSWLFSLDTARLDNNKITQLADFSLISDKPITKTVNYQVVSFANAGKELNLANRAKRFYLRIPEDSNPKLQRLGQELRQRFNDKQQIIDHVLNQFRQQPYFYTLEPPVLVDNSLDQFYFDTQTGFCEHYASTFAFLMRAAGIPARLVTGYLGGEYNQQGNYYSIYQYDAHAWTEVWLEGQGWVSVDPTSAVSPERVSDDMSNALRQQRVNIAGAFSWQAFSTNALIAKLKMQIEAIDYQWNRLVLSYTVEKQTEFLKTLLGQGRLWKAALVMLLTFVLVVGLLWYRDLRPKQLNRRSNWQLQFDKLFIQLSKIGITREPSQLPLQMINDIEKVNRSLAVDYQQLCLNYERLSYSQLNAKDNMAIAKQFIEQCKKFNKQLKRL</sequence>
<gene>
    <name evidence="3" type="ORF">HII17_08320</name>
</gene>
<feature type="domain" description="Transglutaminase-like" evidence="2">
    <location>
        <begin position="410"/>
        <end position="481"/>
    </location>
</feature>
<protein>
    <submittedName>
        <fullName evidence="3">DUF3488 domain-containing transglutaminase family protein</fullName>
    </submittedName>
</protein>
<dbReference type="PANTHER" id="PTHR42736:SF1">
    <property type="entry name" value="PROTEIN-GLUTAMINE GAMMA-GLUTAMYLTRANSFERASE"/>
    <property type="match status" value="1"/>
</dbReference>
<evidence type="ECO:0000313" key="4">
    <source>
        <dbReference type="Proteomes" id="UP000568664"/>
    </source>
</evidence>
<feature type="transmembrane region" description="Helical" evidence="1">
    <location>
        <begin position="65"/>
        <end position="82"/>
    </location>
</feature>
<dbReference type="SUPFAM" id="SSF54001">
    <property type="entry name" value="Cysteine proteinases"/>
    <property type="match status" value="1"/>
</dbReference>
<dbReference type="RefSeq" id="WP_169074867.1">
    <property type="nucleotide sequence ID" value="NZ_JABBXH010000002.1"/>
</dbReference>
<dbReference type="InterPro" id="IPR021878">
    <property type="entry name" value="TgpA_N"/>
</dbReference>
<evidence type="ECO:0000259" key="2">
    <source>
        <dbReference type="SMART" id="SM00460"/>
    </source>
</evidence>
<feature type="transmembrane region" description="Helical" evidence="1">
    <location>
        <begin position="169"/>
        <end position="188"/>
    </location>
</feature>
<dbReference type="EMBL" id="JABBXH010000002">
    <property type="protein sequence ID" value="NMP31564.1"/>
    <property type="molecule type" value="Genomic_DNA"/>
</dbReference>
<feature type="transmembrane region" description="Helical" evidence="1">
    <location>
        <begin position="116"/>
        <end position="133"/>
    </location>
</feature>